<proteinExistence type="predicted"/>
<feature type="transmembrane region" description="Helical" evidence="1">
    <location>
        <begin position="102"/>
        <end position="126"/>
    </location>
</feature>
<keyword evidence="1" id="KW-1133">Transmembrane helix</keyword>
<dbReference type="AlphaFoldDB" id="A0A317CNS3"/>
<keyword evidence="1" id="KW-0472">Membrane</keyword>
<evidence type="ECO:0000313" key="2">
    <source>
        <dbReference type="EMBL" id="PWR00175.1"/>
    </source>
</evidence>
<comment type="caution">
    <text evidence="2">The sequence shown here is derived from an EMBL/GenBank/DDBJ whole genome shotgun (WGS) entry which is preliminary data.</text>
</comment>
<sequence length="135" mass="14999">MSVLSFFPLFGFFLVGYHILYFIGLFPGLLNQRLISMNLPSGQLWEPTIAVVIILLGLVALFIELFKSTRTSSVSIVDHILSTFVLVGFMVSWLIFEWSGNSVFLILTVMSFLDVIAGFTITISSARRDLSLGGK</sequence>
<feature type="transmembrane region" description="Helical" evidence="1">
    <location>
        <begin position="7"/>
        <end position="29"/>
    </location>
</feature>
<keyword evidence="1" id="KW-0812">Transmembrane</keyword>
<keyword evidence="3" id="KW-1185">Reference proteome</keyword>
<organism evidence="2 3">
    <name type="scientific">Leucothrix pacifica</name>
    <dbReference type="NCBI Taxonomy" id="1247513"/>
    <lineage>
        <taxon>Bacteria</taxon>
        <taxon>Pseudomonadati</taxon>
        <taxon>Pseudomonadota</taxon>
        <taxon>Gammaproteobacteria</taxon>
        <taxon>Thiotrichales</taxon>
        <taxon>Thiotrichaceae</taxon>
        <taxon>Leucothrix</taxon>
    </lineage>
</organism>
<dbReference type="Proteomes" id="UP000245539">
    <property type="component" value="Unassembled WGS sequence"/>
</dbReference>
<feature type="transmembrane region" description="Helical" evidence="1">
    <location>
        <begin position="78"/>
        <end position="96"/>
    </location>
</feature>
<protein>
    <submittedName>
        <fullName evidence="2">Uncharacterized protein</fullName>
    </submittedName>
</protein>
<feature type="transmembrane region" description="Helical" evidence="1">
    <location>
        <begin position="49"/>
        <end position="66"/>
    </location>
</feature>
<gene>
    <name evidence="2" type="ORF">DKW60_03285</name>
</gene>
<evidence type="ECO:0000256" key="1">
    <source>
        <dbReference type="SAM" id="Phobius"/>
    </source>
</evidence>
<reference evidence="2 3" key="1">
    <citation type="submission" date="2018-05" db="EMBL/GenBank/DDBJ databases">
        <title>Leucothrix arctica sp. nov., isolated from Arctic seawater.</title>
        <authorList>
            <person name="Choi A."/>
            <person name="Baek K."/>
        </authorList>
    </citation>
    <scope>NUCLEOTIDE SEQUENCE [LARGE SCALE GENOMIC DNA]</scope>
    <source>
        <strain evidence="2 3">JCM 18388</strain>
    </source>
</reference>
<evidence type="ECO:0000313" key="3">
    <source>
        <dbReference type="Proteomes" id="UP000245539"/>
    </source>
</evidence>
<dbReference type="EMBL" id="QGKM01000005">
    <property type="protein sequence ID" value="PWR00175.1"/>
    <property type="molecule type" value="Genomic_DNA"/>
</dbReference>
<dbReference type="OrthoDB" id="9811032at2"/>
<name>A0A317CNS3_9GAMM</name>
<accession>A0A317CNS3</accession>